<dbReference type="OrthoDB" id="2354098at2"/>
<dbReference type="EMBL" id="QVTD01000012">
    <property type="protein sequence ID" value="RFU61848.1"/>
    <property type="molecule type" value="Genomic_DNA"/>
</dbReference>
<name>A0A372L8V6_9BACI</name>
<reference evidence="1 2" key="1">
    <citation type="submission" date="2018-08" db="EMBL/GenBank/DDBJ databases">
        <title>Bacillus chawlae sp. nov., Bacillus glennii sp. nov., and Bacillus saganii sp. nov. Isolated from the Vehicle Assembly Building at Kennedy Space Center where the Viking Spacecraft were Assembled.</title>
        <authorList>
            <person name="Seuylemezian A."/>
            <person name="Vaishampayan P."/>
        </authorList>
    </citation>
    <scope>NUCLEOTIDE SEQUENCE [LARGE SCALE GENOMIC DNA]</scope>
    <source>
        <strain evidence="1 2">V44-8</strain>
    </source>
</reference>
<dbReference type="Pfam" id="PF14044">
    <property type="entry name" value="NETI"/>
    <property type="match status" value="1"/>
</dbReference>
<evidence type="ECO:0000313" key="1">
    <source>
        <dbReference type="EMBL" id="RFU61848.1"/>
    </source>
</evidence>
<dbReference type="Proteomes" id="UP000262939">
    <property type="component" value="Unassembled WGS sequence"/>
</dbReference>
<dbReference type="AlphaFoldDB" id="A0A372L8V6"/>
<gene>
    <name evidence="1" type="ORF">D0466_17090</name>
</gene>
<sequence>MVTKKKKELFEVAEGESIDECLERIKAAGYFPTKRTEKPIFKENVNEGKVEYEPVQRKTIFEARLME</sequence>
<keyword evidence="2" id="KW-1185">Reference proteome</keyword>
<proteinExistence type="predicted"/>
<accession>A0A372L8V6</accession>
<comment type="caution">
    <text evidence="1">The sequence shown here is derived from an EMBL/GenBank/DDBJ whole genome shotgun (WGS) entry which is preliminary data.</text>
</comment>
<protein>
    <submittedName>
        <fullName evidence="1">NETI motif-containing protein</fullName>
    </submittedName>
</protein>
<evidence type="ECO:0000313" key="2">
    <source>
        <dbReference type="Proteomes" id="UP000262939"/>
    </source>
</evidence>
<dbReference type="InterPro" id="IPR025930">
    <property type="entry name" value="NETI"/>
</dbReference>
<organism evidence="1 2">
    <name type="scientific">Peribacillus glennii</name>
    <dbReference type="NCBI Taxonomy" id="2303991"/>
    <lineage>
        <taxon>Bacteria</taxon>
        <taxon>Bacillati</taxon>
        <taxon>Bacillota</taxon>
        <taxon>Bacilli</taxon>
        <taxon>Bacillales</taxon>
        <taxon>Bacillaceae</taxon>
        <taxon>Peribacillus</taxon>
    </lineage>
</organism>